<dbReference type="AlphaFoldDB" id="A0A1H9Q084"/>
<dbReference type="InterPro" id="IPR003593">
    <property type="entry name" value="AAA+_ATPase"/>
</dbReference>
<dbReference type="InterPro" id="IPR050763">
    <property type="entry name" value="ABC_transporter_ATP-binding"/>
</dbReference>
<sequence>MMSKEVRLALTNVVQTFGKKSALKDISISVKKGEIFGLLGPSGAGKTTTIKLLTGQLKPTSGSVEIFGKPASEMKQEVYRKVGIVTDNSGLYEKMNSYDNLKLFAELLDVKKERIEEILERVGLAKDQKTLAGKLSKGMKQRLILARAMLHQPEILFLDEPTSGLDPVTMQEIHALILELKEKETTIFMSTHNMEEATKLCDHIALLDQGKIMEYGTPMDLRLKYNDAHEFHVILNHNRELKLPYNEESGRQITEWIRTGELLSVHSSEPTLENVFLQVTGGNK</sequence>
<proteinExistence type="predicted"/>
<keyword evidence="2" id="KW-0813">Transport</keyword>
<accession>A0A1H9Q084</accession>
<keyword evidence="4" id="KW-0547">Nucleotide-binding</keyword>
<dbReference type="SUPFAM" id="SSF52540">
    <property type="entry name" value="P-loop containing nucleoside triphosphate hydrolases"/>
    <property type="match status" value="1"/>
</dbReference>
<keyword evidence="5 9" id="KW-0067">ATP-binding</keyword>
<dbReference type="PROSITE" id="PS00211">
    <property type="entry name" value="ABC_TRANSPORTER_1"/>
    <property type="match status" value="1"/>
</dbReference>
<keyword evidence="3" id="KW-1003">Cell membrane</keyword>
<dbReference type="EMBL" id="FOHA01000001">
    <property type="protein sequence ID" value="SER53832.1"/>
    <property type="molecule type" value="Genomic_DNA"/>
</dbReference>
<dbReference type="GO" id="GO:0005886">
    <property type="term" value="C:plasma membrane"/>
    <property type="evidence" value="ECO:0007669"/>
    <property type="project" value="UniProtKB-SubCell"/>
</dbReference>
<name>A0A1H9Q084_9LACT</name>
<evidence type="ECO:0000256" key="7">
    <source>
        <dbReference type="ARBA" id="ARBA00023136"/>
    </source>
</evidence>
<dbReference type="Proteomes" id="UP000198948">
    <property type="component" value="Unassembled WGS sequence"/>
</dbReference>
<evidence type="ECO:0000256" key="2">
    <source>
        <dbReference type="ARBA" id="ARBA00022448"/>
    </source>
</evidence>
<dbReference type="SMART" id="SM00382">
    <property type="entry name" value="AAA"/>
    <property type="match status" value="1"/>
</dbReference>
<dbReference type="GO" id="GO:0005524">
    <property type="term" value="F:ATP binding"/>
    <property type="evidence" value="ECO:0007669"/>
    <property type="project" value="UniProtKB-KW"/>
</dbReference>
<evidence type="ECO:0000313" key="9">
    <source>
        <dbReference type="EMBL" id="SER53832.1"/>
    </source>
</evidence>
<keyword evidence="7" id="KW-0472">Membrane</keyword>
<evidence type="ECO:0000313" key="10">
    <source>
        <dbReference type="Proteomes" id="UP000198948"/>
    </source>
</evidence>
<feature type="domain" description="ABC transporter" evidence="8">
    <location>
        <begin position="8"/>
        <end position="234"/>
    </location>
</feature>
<keyword evidence="10" id="KW-1185">Reference proteome</keyword>
<evidence type="ECO:0000256" key="3">
    <source>
        <dbReference type="ARBA" id="ARBA00022475"/>
    </source>
</evidence>
<dbReference type="InterPro" id="IPR027417">
    <property type="entry name" value="P-loop_NTPase"/>
</dbReference>
<dbReference type="InterPro" id="IPR003439">
    <property type="entry name" value="ABC_transporter-like_ATP-bd"/>
</dbReference>
<protein>
    <submittedName>
        <fullName evidence="9">ABC-2 type transport system ATP-binding protein</fullName>
    </submittedName>
</protein>
<organism evidence="9 10">
    <name type="scientific">Isobaculum melis</name>
    <dbReference type="NCBI Taxonomy" id="142588"/>
    <lineage>
        <taxon>Bacteria</taxon>
        <taxon>Bacillati</taxon>
        <taxon>Bacillota</taxon>
        <taxon>Bacilli</taxon>
        <taxon>Lactobacillales</taxon>
        <taxon>Carnobacteriaceae</taxon>
        <taxon>Isobaculum</taxon>
    </lineage>
</organism>
<dbReference type="Gene3D" id="3.40.50.300">
    <property type="entry name" value="P-loop containing nucleotide triphosphate hydrolases"/>
    <property type="match status" value="1"/>
</dbReference>
<dbReference type="PANTHER" id="PTHR42711">
    <property type="entry name" value="ABC TRANSPORTER ATP-BINDING PROTEIN"/>
    <property type="match status" value="1"/>
</dbReference>
<dbReference type="FunFam" id="3.40.50.300:FF:000589">
    <property type="entry name" value="ABC transporter, ATP-binding subunit"/>
    <property type="match status" value="1"/>
</dbReference>
<evidence type="ECO:0000256" key="1">
    <source>
        <dbReference type="ARBA" id="ARBA00004236"/>
    </source>
</evidence>
<dbReference type="CDD" id="cd03230">
    <property type="entry name" value="ABC_DR_subfamily_A"/>
    <property type="match status" value="1"/>
</dbReference>
<dbReference type="GO" id="GO:0016887">
    <property type="term" value="F:ATP hydrolysis activity"/>
    <property type="evidence" value="ECO:0007669"/>
    <property type="project" value="InterPro"/>
</dbReference>
<evidence type="ECO:0000256" key="4">
    <source>
        <dbReference type="ARBA" id="ARBA00022741"/>
    </source>
</evidence>
<evidence type="ECO:0000256" key="5">
    <source>
        <dbReference type="ARBA" id="ARBA00022840"/>
    </source>
</evidence>
<dbReference type="Pfam" id="PF00005">
    <property type="entry name" value="ABC_tran"/>
    <property type="match status" value="1"/>
</dbReference>
<reference evidence="9 10" key="1">
    <citation type="submission" date="2016-10" db="EMBL/GenBank/DDBJ databases">
        <authorList>
            <person name="de Groot N.N."/>
        </authorList>
    </citation>
    <scope>NUCLEOTIDE SEQUENCE [LARGE SCALE GENOMIC DNA]</scope>
    <source>
        <strain evidence="9 10">DSM 13760</strain>
    </source>
</reference>
<dbReference type="STRING" id="142588.SAMN04488559_101267"/>
<dbReference type="PANTHER" id="PTHR42711:SF13">
    <property type="entry name" value="ABC TRANSPORTER, ATP-BINDING PROTEIN"/>
    <property type="match status" value="1"/>
</dbReference>
<dbReference type="PROSITE" id="PS50893">
    <property type="entry name" value="ABC_TRANSPORTER_2"/>
    <property type="match status" value="1"/>
</dbReference>
<comment type="subcellular location">
    <subcellularLocation>
        <location evidence="1">Cell membrane</location>
    </subcellularLocation>
</comment>
<gene>
    <name evidence="9" type="ORF">SAMN04488559_101267</name>
</gene>
<evidence type="ECO:0000256" key="6">
    <source>
        <dbReference type="ARBA" id="ARBA00022967"/>
    </source>
</evidence>
<keyword evidence="6" id="KW-1278">Translocase</keyword>
<dbReference type="InterPro" id="IPR017871">
    <property type="entry name" value="ABC_transporter-like_CS"/>
</dbReference>
<evidence type="ECO:0000259" key="8">
    <source>
        <dbReference type="PROSITE" id="PS50893"/>
    </source>
</evidence>